<sequence>MQLHQLKPIHKNRKSKRVGRGGKRGTYSSRGMKGQKSRAGRKFQPIVRELIKRYPKLRGYRFKPQEGKFAIVNTADLEKKFQTGEKVSPKTLLEKGLIEKFKNKMPAIKILGKGGITKALSIQDCVLSQGAKTIIEKAGGRIK</sequence>
<dbReference type="NCBIfam" id="TIGR01071">
    <property type="entry name" value="rplO_bact"/>
    <property type="match status" value="1"/>
</dbReference>
<dbReference type="InterPro" id="IPR005749">
    <property type="entry name" value="Ribosomal_uL15_bac-type"/>
</dbReference>
<evidence type="ECO:0000256" key="2">
    <source>
        <dbReference type="ARBA" id="ARBA00022980"/>
    </source>
</evidence>
<dbReference type="InterPro" id="IPR036227">
    <property type="entry name" value="Ribosomal_uL15/eL18_sf"/>
</dbReference>
<dbReference type="STRING" id="1802457.A3F15_01420"/>
<keyword evidence="2 4" id="KW-0689">Ribosomal protein</keyword>
<dbReference type="PANTHER" id="PTHR12934">
    <property type="entry name" value="50S RIBOSOMAL PROTEIN L15"/>
    <property type="match status" value="1"/>
</dbReference>
<comment type="caution">
    <text evidence="8">The sequence shown here is derived from an EMBL/GenBank/DDBJ whole genome shotgun (WGS) entry which is preliminary data.</text>
</comment>
<evidence type="ECO:0000313" key="9">
    <source>
        <dbReference type="Proteomes" id="UP000177078"/>
    </source>
</evidence>
<dbReference type="GO" id="GO:0003735">
    <property type="term" value="F:structural constituent of ribosome"/>
    <property type="evidence" value="ECO:0007669"/>
    <property type="project" value="InterPro"/>
</dbReference>
<feature type="compositionally biased region" description="Basic residues" evidence="6">
    <location>
        <begin position="7"/>
        <end position="23"/>
    </location>
</feature>
<dbReference type="InterPro" id="IPR030878">
    <property type="entry name" value="Ribosomal_uL15"/>
</dbReference>
<evidence type="ECO:0000256" key="4">
    <source>
        <dbReference type="HAMAP-Rule" id="MF_01341"/>
    </source>
</evidence>
<evidence type="ECO:0000256" key="3">
    <source>
        <dbReference type="ARBA" id="ARBA00023274"/>
    </source>
</evidence>
<feature type="region of interest" description="Disordered" evidence="6">
    <location>
        <begin position="1"/>
        <end position="42"/>
    </location>
</feature>
<comment type="function">
    <text evidence="4">Binds to the 23S rRNA.</text>
</comment>
<dbReference type="InterPro" id="IPR001196">
    <property type="entry name" value="Ribosomal_uL15_CS"/>
</dbReference>
<reference evidence="8 9" key="1">
    <citation type="journal article" date="2016" name="Nat. Commun.">
        <title>Thousands of microbial genomes shed light on interconnected biogeochemical processes in an aquifer system.</title>
        <authorList>
            <person name="Anantharaman K."/>
            <person name="Brown C.T."/>
            <person name="Hug L.A."/>
            <person name="Sharon I."/>
            <person name="Castelle C.J."/>
            <person name="Probst A.J."/>
            <person name="Thomas B.C."/>
            <person name="Singh A."/>
            <person name="Wilkins M.J."/>
            <person name="Karaoz U."/>
            <person name="Brodie E.L."/>
            <person name="Williams K.H."/>
            <person name="Hubbard S.S."/>
            <person name="Banfield J.F."/>
        </authorList>
    </citation>
    <scope>NUCLEOTIDE SEQUENCE [LARGE SCALE GENOMIC DNA]</scope>
</reference>
<keyword evidence="4" id="KW-0699">rRNA-binding</keyword>
<dbReference type="Gene3D" id="3.100.10.10">
    <property type="match status" value="1"/>
</dbReference>
<evidence type="ECO:0000256" key="5">
    <source>
        <dbReference type="RuleBase" id="RU003888"/>
    </source>
</evidence>
<dbReference type="GO" id="GO:0019843">
    <property type="term" value="F:rRNA binding"/>
    <property type="evidence" value="ECO:0007669"/>
    <property type="project" value="UniProtKB-UniRule"/>
</dbReference>
<protein>
    <recommendedName>
        <fullName evidence="4">Large ribosomal subunit protein uL15</fullName>
    </recommendedName>
</protein>
<feature type="domain" description="Large ribosomal subunit protein uL15/eL18" evidence="7">
    <location>
        <begin position="71"/>
        <end position="142"/>
    </location>
</feature>
<organism evidence="8 9">
    <name type="scientific">Candidatus Wildermuthbacteria bacterium RIFCSPHIGHO2_12_FULL_40_12</name>
    <dbReference type="NCBI Taxonomy" id="1802457"/>
    <lineage>
        <taxon>Bacteria</taxon>
        <taxon>Candidatus Wildermuthiibacteriota</taxon>
    </lineage>
</organism>
<evidence type="ECO:0000313" key="8">
    <source>
        <dbReference type="EMBL" id="OHA70146.1"/>
    </source>
</evidence>
<dbReference type="EMBL" id="MHUC01000036">
    <property type="protein sequence ID" value="OHA70146.1"/>
    <property type="molecule type" value="Genomic_DNA"/>
</dbReference>
<dbReference type="PROSITE" id="PS00475">
    <property type="entry name" value="RIBOSOMAL_L15"/>
    <property type="match status" value="1"/>
</dbReference>
<dbReference type="GO" id="GO:0006412">
    <property type="term" value="P:translation"/>
    <property type="evidence" value="ECO:0007669"/>
    <property type="project" value="UniProtKB-UniRule"/>
</dbReference>
<accession>A0A1G2RBB8</accession>
<dbReference type="Pfam" id="PF00828">
    <property type="entry name" value="Ribosomal_L27A"/>
    <property type="match status" value="1"/>
</dbReference>
<comment type="subunit">
    <text evidence="4">Part of the 50S ribosomal subunit.</text>
</comment>
<dbReference type="InterPro" id="IPR021131">
    <property type="entry name" value="Ribosomal_uL15/eL18"/>
</dbReference>
<dbReference type="PANTHER" id="PTHR12934:SF11">
    <property type="entry name" value="LARGE RIBOSOMAL SUBUNIT PROTEIN UL15M"/>
    <property type="match status" value="1"/>
</dbReference>
<dbReference type="GO" id="GO:0022625">
    <property type="term" value="C:cytosolic large ribosomal subunit"/>
    <property type="evidence" value="ECO:0007669"/>
    <property type="project" value="TreeGrafter"/>
</dbReference>
<gene>
    <name evidence="4" type="primary">rplO</name>
    <name evidence="8" type="ORF">A3F15_01420</name>
</gene>
<evidence type="ECO:0000259" key="7">
    <source>
        <dbReference type="Pfam" id="PF00828"/>
    </source>
</evidence>
<dbReference type="Proteomes" id="UP000177078">
    <property type="component" value="Unassembled WGS sequence"/>
</dbReference>
<keyword evidence="3 4" id="KW-0687">Ribonucleoprotein</keyword>
<comment type="similarity">
    <text evidence="1 4 5">Belongs to the universal ribosomal protein uL15 family.</text>
</comment>
<dbReference type="SUPFAM" id="SSF52080">
    <property type="entry name" value="Ribosomal proteins L15p and L18e"/>
    <property type="match status" value="1"/>
</dbReference>
<dbReference type="AlphaFoldDB" id="A0A1G2RBB8"/>
<keyword evidence="4" id="KW-0694">RNA-binding</keyword>
<evidence type="ECO:0000256" key="6">
    <source>
        <dbReference type="SAM" id="MobiDB-lite"/>
    </source>
</evidence>
<evidence type="ECO:0000256" key="1">
    <source>
        <dbReference type="ARBA" id="ARBA00007320"/>
    </source>
</evidence>
<name>A0A1G2RBB8_9BACT</name>
<dbReference type="HAMAP" id="MF_01341">
    <property type="entry name" value="Ribosomal_uL15"/>
    <property type="match status" value="1"/>
</dbReference>
<proteinExistence type="inferred from homology"/>